<comment type="similarity">
    <text evidence="6">Belongs to the bacterial ring-hydroxylating dioxygenase ferredoxin component family.</text>
</comment>
<dbReference type="Proteomes" id="UP000249610">
    <property type="component" value="Unassembled WGS sequence"/>
</dbReference>
<gene>
    <name evidence="8" type="ORF">LV83_00562</name>
</gene>
<dbReference type="InterPro" id="IPR036922">
    <property type="entry name" value="Rieske_2Fe-2S_sf"/>
</dbReference>
<keyword evidence="4" id="KW-0411">Iron-sulfur</keyword>
<keyword evidence="2" id="KW-0479">Metal-binding</keyword>
<evidence type="ECO:0000256" key="4">
    <source>
        <dbReference type="ARBA" id="ARBA00023014"/>
    </source>
</evidence>
<dbReference type="RefSeq" id="WP_111609987.1">
    <property type="nucleotide sequence ID" value="NZ_QLLK01000001.1"/>
</dbReference>
<proteinExistence type="inferred from homology"/>
<evidence type="ECO:0000259" key="7">
    <source>
        <dbReference type="PROSITE" id="PS51296"/>
    </source>
</evidence>
<dbReference type="InterPro" id="IPR017941">
    <property type="entry name" value="Rieske_2Fe-2S"/>
</dbReference>
<dbReference type="CDD" id="cd03467">
    <property type="entry name" value="Rieske"/>
    <property type="match status" value="1"/>
</dbReference>
<evidence type="ECO:0000256" key="3">
    <source>
        <dbReference type="ARBA" id="ARBA00023004"/>
    </source>
</evidence>
<evidence type="ECO:0000256" key="6">
    <source>
        <dbReference type="ARBA" id="ARBA00038001"/>
    </source>
</evidence>
<dbReference type="PROSITE" id="PS51296">
    <property type="entry name" value="RIESKE"/>
    <property type="match status" value="1"/>
</dbReference>
<dbReference type="PANTHER" id="PTHR21496">
    <property type="entry name" value="FERREDOXIN-RELATED"/>
    <property type="match status" value="1"/>
</dbReference>
<dbReference type="SUPFAM" id="SSF50022">
    <property type="entry name" value="ISP domain"/>
    <property type="match status" value="1"/>
</dbReference>
<dbReference type="AlphaFoldDB" id="A0A327PVG7"/>
<dbReference type="PANTHER" id="PTHR21496:SF0">
    <property type="entry name" value="RIESKE DOMAIN-CONTAINING PROTEIN"/>
    <property type="match status" value="1"/>
</dbReference>
<dbReference type="OrthoDB" id="593800at2"/>
<dbReference type="Pfam" id="PF00355">
    <property type="entry name" value="Rieske"/>
    <property type="match status" value="1"/>
</dbReference>
<feature type="domain" description="Rieske" evidence="7">
    <location>
        <begin position="9"/>
        <end position="104"/>
    </location>
</feature>
<evidence type="ECO:0000256" key="1">
    <source>
        <dbReference type="ARBA" id="ARBA00022714"/>
    </source>
</evidence>
<accession>A0A327PVG7</accession>
<dbReference type="GO" id="GO:0046872">
    <property type="term" value="F:metal ion binding"/>
    <property type="evidence" value="ECO:0007669"/>
    <property type="project" value="UniProtKB-KW"/>
</dbReference>
<evidence type="ECO:0000313" key="9">
    <source>
        <dbReference type="Proteomes" id="UP000249610"/>
    </source>
</evidence>
<name>A0A327PVG7_9BACT</name>
<comment type="cofactor">
    <cofactor evidence="5">
        <name>[2Fe-2S] cluster</name>
        <dbReference type="ChEBI" id="CHEBI:190135"/>
    </cofactor>
</comment>
<organism evidence="8 9">
    <name type="scientific">Algoriphagus yeomjeoni</name>
    <dbReference type="NCBI Taxonomy" id="291403"/>
    <lineage>
        <taxon>Bacteria</taxon>
        <taxon>Pseudomonadati</taxon>
        <taxon>Bacteroidota</taxon>
        <taxon>Cytophagia</taxon>
        <taxon>Cytophagales</taxon>
        <taxon>Cyclobacteriaceae</taxon>
        <taxon>Algoriphagus</taxon>
    </lineage>
</organism>
<protein>
    <submittedName>
        <fullName evidence="8">Nitrite reductase (NADH) small subunit</fullName>
    </submittedName>
</protein>
<evidence type="ECO:0000256" key="5">
    <source>
        <dbReference type="ARBA" id="ARBA00034078"/>
    </source>
</evidence>
<keyword evidence="9" id="KW-1185">Reference proteome</keyword>
<evidence type="ECO:0000256" key="2">
    <source>
        <dbReference type="ARBA" id="ARBA00022723"/>
    </source>
</evidence>
<dbReference type="Gene3D" id="2.102.10.10">
    <property type="entry name" value="Rieske [2Fe-2S] iron-sulphur domain"/>
    <property type="match status" value="1"/>
</dbReference>
<reference evidence="8 9" key="1">
    <citation type="submission" date="2018-06" db="EMBL/GenBank/DDBJ databases">
        <title>Genomic Encyclopedia of Archaeal and Bacterial Type Strains, Phase II (KMG-II): from individual species to whole genera.</title>
        <authorList>
            <person name="Goeker M."/>
        </authorList>
    </citation>
    <scope>NUCLEOTIDE SEQUENCE [LARGE SCALE GENOMIC DNA]</scope>
    <source>
        <strain evidence="8 9">DSM 23446</strain>
    </source>
</reference>
<keyword evidence="3" id="KW-0408">Iron</keyword>
<dbReference type="GO" id="GO:0051537">
    <property type="term" value="F:2 iron, 2 sulfur cluster binding"/>
    <property type="evidence" value="ECO:0007669"/>
    <property type="project" value="UniProtKB-KW"/>
</dbReference>
<comment type="caution">
    <text evidence="8">The sequence shown here is derived from an EMBL/GenBank/DDBJ whole genome shotgun (WGS) entry which is preliminary data.</text>
</comment>
<sequence length="110" mass="12359">MKTFLLGSTKRQVLEMIPECRIHKINLGDQVIALVRSQENFHAFQADCPHRGTSLVEGSLSSEHEVICPSHQYRFNLLTGEVKVGSCGDLEIYPTELTQEGLKVFISNDQ</sequence>
<dbReference type="EMBL" id="QLLK01000001">
    <property type="protein sequence ID" value="RAI95311.1"/>
    <property type="molecule type" value="Genomic_DNA"/>
</dbReference>
<evidence type="ECO:0000313" key="8">
    <source>
        <dbReference type="EMBL" id="RAI95311.1"/>
    </source>
</evidence>
<keyword evidence="1" id="KW-0001">2Fe-2S</keyword>